<comment type="caution">
    <text evidence="1">The sequence shown here is derived from an EMBL/GenBank/DDBJ whole genome shotgun (WGS) entry which is preliminary data.</text>
</comment>
<sequence length="81" mass="8786">MFAVYFIDVSCHASECPSSAYPYGMSKRRSVLFFGESWPACYAAARAEGWLLQECDQDKVKCLCPACVASLIAGAGGRTVH</sequence>
<proteinExistence type="predicted"/>
<accession>A0A4Y9SNA2</accession>
<protein>
    <submittedName>
        <fullName evidence="1">Uncharacterized protein</fullName>
    </submittedName>
</protein>
<dbReference type="AlphaFoldDB" id="A0A4Y9SNA2"/>
<dbReference type="RefSeq" id="WP_135200640.1">
    <property type="nucleotide sequence ID" value="NZ_SPVG01000057.1"/>
</dbReference>
<reference evidence="1 2" key="1">
    <citation type="submission" date="2019-03" db="EMBL/GenBank/DDBJ databases">
        <title>Draft Genome Sequence of Duganella callidus sp. nov., a Novel Duganella Species Isolated from Cultivated Soil.</title>
        <authorList>
            <person name="Raths R."/>
            <person name="Peta V."/>
            <person name="Bucking H."/>
        </authorList>
    </citation>
    <scope>NUCLEOTIDE SEQUENCE [LARGE SCALE GENOMIC DNA]</scope>
    <source>
        <strain evidence="1 2">DN04</strain>
    </source>
</reference>
<keyword evidence="2" id="KW-1185">Reference proteome</keyword>
<gene>
    <name evidence="1" type="ORF">E4L98_05900</name>
</gene>
<dbReference type="Proteomes" id="UP000297729">
    <property type="component" value="Unassembled WGS sequence"/>
</dbReference>
<evidence type="ECO:0000313" key="1">
    <source>
        <dbReference type="EMBL" id="TFW28150.1"/>
    </source>
</evidence>
<name>A0A4Y9SNA2_9BURK</name>
<dbReference type="EMBL" id="SPVG01000057">
    <property type="protein sequence ID" value="TFW28150.1"/>
    <property type="molecule type" value="Genomic_DNA"/>
</dbReference>
<organism evidence="1 2">
    <name type="scientific">Duganella callida</name>
    <dbReference type="NCBI Taxonomy" id="2561932"/>
    <lineage>
        <taxon>Bacteria</taxon>
        <taxon>Pseudomonadati</taxon>
        <taxon>Pseudomonadota</taxon>
        <taxon>Betaproteobacteria</taxon>
        <taxon>Burkholderiales</taxon>
        <taxon>Oxalobacteraceae</taxon>
        <taxon>Telluria group</taxon>
        <taxon>Duganella</taxon>
    </lineage>
</organism>
<evidence type="ECO:0000313" key="2">
    <source>
        <dbReference type="Proteomes" id="UP000297729"/>
    </source>
</evidence>